<dbReference type="Gene3D" id="3.30.70.141">
    <property type="entry name" value="Nucleoside diphosphate kinase-like domain"/>
    <property type="match status" value="1"/>
</dbReference>
<evidence type="ECO:0000256" key="12">
    <source>
        <dbReference type="PIRNR" id="PIRNR037947"/>
    </source>
</evidence>
<dbReference type="FunFam" id="2.160.20.70:FF:000004">
    <property type="entry name" value="Protein XRP2"/>
    <property type="match status" value="1"/>
</dbReference>
<keyword evidence="10" id="KW-0564">Palmitate</keyword>
<dbReference type="Proteomes" id="UP000291343">
    <property type="component" value="Unassembled WGS sequence"/>
</dbReference>
<comment type="subcellular location">
    <subcellularLocation>
        <location evidence="1">Cell membrane</location>
        <topology evidence="1">Lipid-anchor</topology>
        <orientation evidence="1">Cytoplasmic side</orientation>
    </subcellularLocation>
</comment>
<dbReference type="STRING" id="195883.A0A482XR92"/>
<evidence type="ECO:0000256" key="2">
    <source>
        <dbReference type="ARBA" id="ARBA00008848"/>
    </source>
</evidence>
<dbReference type="PROSITE" id="PS51329">
    <property type="entry name" value="C_CAP_COFACTOR_C"/>
    <property type="match status" value="1"/>
</dbReference>
<dbReference type="InterPro" id="IPR017901">
    <property type="entry name" value="C-CAP_CF_C-like"/>
</dbReference>
<feature type="binding site" evidence="13">
    <location>
        <begin position="96"/>
        <end position="97"/>
    </location>
    <ligand>
        <name>GTP</name>
        <dbReference type="ChEBI" id="CHEBI:37565"/>
    </ligand>
</feature>
<dbReference type="GO" id="GO:0005525">
    <property type="term" value="F:GTP binding"/>
    <property type="evidence" value="ECO:0007669"/>
    <property type="project" value="UniProtKB-UniRule"/>
</dbReference>
<dbReference type="GO" id="GO:0005929">
    <property type="term" value="C:cilium"/>
    <property type="evidence" value="ECO:0007669"/>
    <property type="project" value="TreeGrafter"/>
</dbReference>
<dbReference type="GO" id="GO:0006892">
    <property type="term" value="P:post-Golgi vesicle-mediated transport"/>
    <property type="evidence" value="ECO:0007669"/>
    <property type="project" value="TreeGrafter"/>
</dbReference>
<gene>
    <name evidence="15" type="ORF">LSTR_LSTR002066</name>
</gene>
<dbReference type="InterPro" id="IPR006599">
    <property type="entry name" value="CARP_motif"/>
</dbReference>
<dbReference type="InterPro" id="IPR012945">
    <property type="entry name" value="Tubulin-bd_cofactor_C_dom"/>
</dbReference>
<evidence type="ECO:0000256" key="7">
    <source>
        <dbReference type="ARBA" id="ARBA00022741"/>
    </source>
</evidence>
<reference evidence="15 16" key="1">
    <citation type="journal article" date="2017" name="Gigascience">
        <title>Genome sequence of the small brown planthopper, Laodelphax striatellus.</title>
        <authorList>
            <person name="Zhu J."/>
            <person name="Jiang F."/>
            <person name="Wang X."/>
            <person name="Yang P."/>
            <person name="Bao Y."/>
            <person name="Zhao W."/>
            <person name="Wang W."/>
            <person name="Lu H."/>
            <person name="Wang Q."/>
            <person name="Cui N."/>
            <person name="Li J."/>
            <person name="Chen X."/>
            <person name="Luo L."/>
            <person name="Yu J."/>
            <person name="Kang L."/>
            <person name="Cui F."/>
        </authorList>
    </citation>
    <scope>NUCLEOTIDE SEQUENCE [LARGE SCALE GENOMIC DNA]</scope>
    <source>
        <strain evidence="15">Lst14</strain>
    </source>
</reference>
<dbReference type="Pfam" id="PF07986">
    <property type="entry name" value="TBCC"/>
    <property type="match status" value="1"/>
</dbReference>
<accession>A0A482XR92</accession>
<organism evidence="15 16">
    <name type="scientific">Laodelphax striatellus</name>
    <name type="common">Small brown planthopper</name>
    <name type="synonym">Delphax striatella</name>
    <dbReference type="NCBI Taxonomy" id="195883"/>
    <lineage>
        <taxon>Eukaryota</taxon>
        <taxon>Metazoa</taxon>
        <taxon>Ecdysozoa</taxon>
        <taxon>Arthropoda</taxon>
        <taxon>Hexapoda</taxon>
        <taxon>Insecta</taxon>
        <taxon>Pterygota</taxon>
        <taxon>Neoptera</taxon>
        <taxon>Paraneoptera</taxon>
        <taxon>Hemiptera</taxon>
        <taxon>Auchenorrhyncha</taxon>
        <taxon>Fulgoroidea</taxon>
        <taxon>Delphacidae</taxon>
        <taxon>Criomorphinae</taxon>
        <taxon>Laodelphax</taxon>
    </lineage>
</organism>
<dbReference type="SMART" id="SM00673">
    <property type="entry name" value="CARP"/>
    <property type="match status" value="2"/>
</dbReference>
<keyword evidence="8 12" id="KW-0342">GTP-binding</keyword>
<evidence type="ECO:0000256" key="4">
    <source>
        <dbReference type="ARBA" id="ARBA00022468"/>
    </source>
</evidence>
<evidence type="ECO:0000256" key="5">
    <source>
        <dbReference type="ARBA" id="ARBA00022475"/>
    </source>
</evidence>
<evidence type="ECO:0000256" key="10">
    <source>
        <dbReference type="ARBA" id="ARBA00023139"/>
    </source>
</evidence>
<keyword evidence="16" id="KW-1185">Reference proteome</keyword>
<feature type="domain" description="C-CAP/cofactor C-like" evidence="14">
    <location>
        <begin position="29"/>
        <end position="177"/>
    </location>
</feature>
<evidence type="ECO:0000256" key="11">
    <source>
        <dbReference type="ARBA" id="ARBA00023288"/>
    </source>
</evidence>
<evidence type="ECO:0000313" key="15">
    <source>
        <dbReference type="EMBL" id="RZF48000.1"/>
    </source>
</evidence>
<dbReference type="EMBL" id="QKKF02002849">
    <property type="protein sequence ID" value="RZF48000.1"/>
    <property type="molecule type" value="Genomic_DNA"/>
</dbReference>
<evidence type="ECO:0000256" key="3">
    <source>
        <dbReference type="ARBA" id="ARBA00015771"/>
    </source>
</evidence>
<dbReference type="GO" id="GO:0005096">
    <property type="term" value="F:GTPase activator activity"/>
    <property type="evidence" value="ECO:0007669"/>
    <property type="project" value="UniProtKB-UniRule"/>
</dbReference>
<dbReference type="OrthoDB" id="194775at2759"/>
<sequence>MGCLCQKSKKEDSYGASKPIENVEYSWDKRRSMNVDDFIIQNLENDEKWKIGGTINGEQVVIQNCKNSSIYILDHVNTITIDDCVSCKIIIGPVKGSAFLRDCEDCVCLIACGQFRIRDCRNMVIFLSCATQPIIESSSSIRFGCYQLFYPSIKDHFKDAHLSIFNNTWSRIHDFTPVEGELNWGILPENTTPQNYFSCHDLSRVGLSLSVMDSIVPYTTAVKMCERVEHCFIVFFFCEGQEEDAARVLIDKIYLERVDCRLVWSRQVELSSHESCNIFQDESYARLTKHGPVIGLLFSGPCITYSCNQVIGESLQHVTVYVSDSPREQVNKFLSITDMRIAF</sequence>
<dbReference type="PIRSF" id="PIRSF037947">
    <property type="entry name" value="Protein_XRP2"/>
    <property type="match status" value="1"/>
</dbReference>
<dbReference type="InterPro" id="IPR036223">
    <property type="entry name" value="CAP_C_sf"/>
</dbReference>
<evidence type="ECO:0000256" key="8">
    <source>
        <dbReference type="ARBA" id="ARBA00023134"/>
    </source>
</evidence>
<keyword evidence="7 12" id="KW-0547">Nucleotide-binding</keyword>
<dbReference type="Gene3D" id="2.160.20.70">
    <property type="match status" value="1"/>
</dbReference>
<dbReference type="SMR" id="A0A482XR92"/>
<keyword evidence="9" id="KW-0472">Membrane</keyword>
<dbReference type="InParanoid" id="A0A482XR92"/>
<evidence type="ECO:0000313" key="16">
    <source>
        <dbReference type="Proteomes" id="UP000291343"/>
    </source>
</evidence>
<dbReference type="PANTHER" id="PTHR15440">
    <property type="entry name" value="XRP2 PROTEIN"/>
    <property type="match status" value="1"/>
</dbReference>
<evidence type="ECO:0000259" key="14">
    <source>
        <dbReference type="PROSITE" id="PS51329"/>
    </source>
</evidence>
<keyword evidence="4 12" id="KW-0343">GTPase activation</keyword>
<comment type="function">
    <text evidence="12">Acts as a GTPase-activating protein (GAP) for tubulin in concert with tubulin-specific chaperone C, but does not enhance tubulin heterodimerization.</text>
</comment>
<evidence type="ECO:0000256" key="9">
    <source>
        <dbReference type="ARBA" id="ARBA00023136"/>
    </source>
</evidence>
<dbReference type="AlphaFoldDB" id="A0A482XR92"/>
<dbReference type="SUPFAM" id="SSF69340">
    <property type="entry name" value="C-terminal domain of adenylylcyclase associated protein"/>
    <property type="match status" value="1"/>
</dbReference>
<keyword evidence="6" id="KW-0519">Myristate</keyword>
<dbReference type="InterPro" id="IPR039093">
    <property type="entry name" value="XRP2"/>
</dbReference>
<dbReference type="PANTHER" id="PTHR15440:SF0">
    <property type="entry name" value="PROTEIN XRP2"/>
    <property type="match status" value="1"/>
</dbReference>
<comment type="caution">
    <text evidence="15">The sequence shown here is derived from an EMBL/GenBank/DDBJ whole genome shotgun (WGS) entry which is preliminary data.</text>
</comment>
<evidence type="ECO:0000256" key="6">
    <source>
        <dbReference type="ARBA" id="ARBA00022707"/>
    </source>
</evidence>
<proteinExistence type="inferred from homology"/>
<comment type="similarity">
    <text evidence="2 12">Belongs to the TBCC family.</text>
</comment>
<name>A0A482XR92_LAOST</name>
<protein>
    <recommendedName>
        <fullName evidence="3 12">Protein XRP2</fullName>
    </recommendedName>
</protein>
<keyword evidence="11" id="KW-0449">Lipoprotein</keyword>
<evidence type="ECO:0000256" key="13">
    <source>
        <dbReference type="PIRSR" id="PIRSR037947-1"/>
    </source>
</evidence>
<keyword evidence="5" id="KW-1003">Cell membrane</keyword>
<dbReference type="GO" id="GO:1990075">
    <property type="term" value="C:periciliary membrane compartment"/>
    <property type="evidence" value="ECO:0007669"/>
    <property type="project" value="TreeGrafter"/>
</dbReference>
<evidence type="ECO:0000256" key="1">
    <source>
        <dbReference type="ARBA" id="ARBA00004342"/>
    </source>
</evidence>
<dbReference type="InterPro" id="IPR036850">
    <property type="entry name" value="NDK-like_dom_sf"/>
</dbReference>
<dbReference type="InterPro" id="IPR016098">
    <property type="entry name" value="CAP/MinC_C"/>
</dbReference>